<organism evidence="5 6">
    <name type="scientific">Exophiala mesophila</name>
    <name type="common">Black yeast-like fungus</name>
    <dbReference type="NCBI Taxonomy" id="212818"/>
    <lineage>
        <taxon>Eukaryota</taxon>
        <taxon>Fungi</taxon>
        <taxon>Dikarya</taxon>
        <taxon>Ascomycota</taxon>
        <taxon>Pezizomycotina</taxon>
        <taxon>Eurotiomycetes</taxon>
        <taxon>Chaetothyriomycetidae</taxon>
        <taxon>Chaetothyriales</taxon>
        <taxon>Herpotrichiellaceae</taxon>
        <taxon>Exophiala</taxon>
    </lineage>
</organism>
<evidence type="ECO:0000256" key="2">
    <source>
        <dbReference type="ARBA" id="ARBA00022801"/>
    </source>
</evidence>
<dbReference type="SUPFAM" id="SSF53474">
    <property type="entry name" value="alpha/beta-Hydrolases"/>
    <property type="match status" value="1"/>
</dbReference>
<dbReference type="OrthoDB" id="2152029at2759"/>
<feature type="domain" description="Alpha/beta hydrolase fold-3" evidence="4">
    <location>
        <begin position="123"/>
        <end position="340"/>
    </location>
</feature>
<proteinExistence type="inferred from homology"/>
<dbReference type="InterPro" id="IPR050300">
    <property type="entry name" value="GDXG_lipolytic_enzyme"/>
</dbReference>
<protein>
    <recommendedName>
        <fullName evidence="4">Alpha/beta hydrolase fold-3 domain-containing protein</fullName>
    </recommendedName>
</protein>
<dbReference type="HOGENOM" id="CLU_042179_3_0_1"/>
<dbReference type="EMBL" id="KN847520">
    <property type="protein sequence ID" value="KIV98172.1"/>
    <property type="molecule type" value="Genomic_DNA"/>
</dbReference>
<dbReference type="Proteomes" id="UP000054302">
    <property type="component" value="Unassembled WGS sequence"/>
</dbReference>
<dbReference type="RefSeq" id="XP_016229746.1">
    <property type="nucleotide sequence ID" value="XM_016366097.1"/>
</dbReference>
<dbReference type="VEuPathDB" id="FungiDB:PV10_01852"/>
<sequence>MSLPPTPAQVLGPPIHQISFLEKLDLLPGILSTVLSIAYAAATAPFRGSSGASTFNRHVSSAAVRTAVKRFSTLQLQYIGLSFGKVYEKWAGQNNLSPEFITLPSGARAFWLGDYKSAKYITVYFHGGGFSLAGEDTHLNFWNGVHESLKANGVPMATLFLEYTLVPHATYPTQVIQSVEAVNYVLKDLKRPASDILLAGDSAGGNLALAILSHISHPAPDVPPVIIPEDQKLKAAVLIAPWVSFELTWPRTKTNEFKDIVSCYAGDKWSKDYLGGKQSTPYTEAFIPPADWWKDVKVEQLLAVAGSDELLVDPIEAWFAKYNSVNPHTSTLVVAQGEIHIEPIIGPRFGRTKSEQGEAIKSWLKAKL</sequence>
<dbReference type="STRING" id="212818.A0A0D1ZUG1"/>
<dbReference type="InterPro" id="IPR033140">
    <property type="entry name" value="Lipase_GDXG_put_SER_AS"/>
</dbReference>
<dbReference type="Pfam" id="PF07859">
    <property type="entry name" value="Abhydrolase_3"/>
    <property type="match status" value="1"/>
</dbReference>
<dbReference type="PROSITE" id="PS01174">
    <property type="entry name" value="LIPASE_GDXG_SER"/>
    <property type="match status" value="1"/>
</dbReference>
<dbReference type="PANTHER" id="PTHR48081">
    <property type="entry name" value="AB HYDROLASE SUPERFAMILY PROTEIN C4A8.06C"/>
    <property type="match status" value="1"/>
</dbReference>
<dbReference type="AlphaFoldDB" id="A0A0D1ZUG1"/>
<evidence type="ECO:0000313" key="6">
    <source>
        <dbReference type="Proteomes" id="UP000054302"/>
    </source>
</evidence>
<name>A0A0D1ZUG1_EXOME</name>
<accession>A0A0D1ZUG1</accession>
<dbReference type="Gene3D" id="3.40.50.1820">
    <property type="entry name" value="alpha/beta hydrolase"/>
    <property type="match status" value="1"/>
</dbReference>
<reference evidence="5 6" key="1">
    <citation type="submission" date="2015-01" db="EMBL/GenBank/DDBJ databases">
        <title>The Genome Sequence of Exophiala mesophila CBS40295.</title>
        <authorList>
            <consortium name="The Broad Institute Genomics Platform"/>
            <person name="Cuomo C."/>
            <person name="de Hoog S."/>
            <person name="Gorbushina A."/>
            <person name="Stielow B."/>
            <person name="Teixiera M."/>
            <person name="Abouelleil A."/>
            <person name="Chapman S.B."/>
            <person name="Priest M."/>
            <person name="Young S.K."/>
            <person name="Wortman J."/>
            <person name="Nusbaum C."/>
            <person name="Birren B."/>
        </authorList>
    </citation>
    <scope>NUCLEOTIDE SEQUENCE [LARGE SCALE GENOMIC DNA]</scope>
    <source>
        <strain evidence="5 6">CBS 40295</strain>
    </source>
</reference>
<keyword evidence="2" id="KW-0378">Hydrolase</keyword>
<evidence type="ECO:0000256" key="1">
    <source>
        <dbReference type="ARBA" id="ARBA00010515"/>
    </source>
</evidence>
<dbReference type="InterPro" id="IPR013094">
    <property type="entry name" value="AB_hydrolase_3"/>
</dbReference>
<dbReference type="OMA" id="LMWFTER"/>
<evidence type="ECO:0000256" key="3">
    <source>
        <dbReference type="PROSITE-ProRule" id="PRU10038"/>
    </source>
</evidence>
<keyword evidence="6" id="KW-1185">Reference proteome</keyword>
<evidence type="ECO:0000259" key="4">
    <source>
        <dbReference type="Pfam" id="PF07859"/>
    </source>
</evidence>
<dbReference type="GO" id="GO:0016787">
    <property type="term" value="F:hydrolase activity"/>
    <property type="evidence" value="ECO:0007669"/>
    <property type="project" value="UniProtKB-KW"/>
</dbReference>
<gene>
    <name evidence="5" type="ORF">PV10_01852</name>
</gene>
<feature type="active site" evidence="3">
    <location>
        <position position="202"/>
    </location>
</feature>
<dbReference type="InterPro" id="IPR029058">
    <property type="entry name" value="AB_hydrolase_fold"/>
</dbReference>
<dbReference type="GeneID" id="27319697"/>
<comment type="similarity">
    <text evidence="1">Belongs to the 'GDXG' lipolytic enzyme family.</text>
</comment>
<evidence type="ECO:0000313" key="5">
    <source>
        <dbReference type="EMBL" id="KIV98172.1"/>
    </source>
</evidence>
<dbReference type="PANTHER" id="PTHR48081:SF31">
    <property type="entry name" value="STERYL ACETYL HYDROLASE MUG81-RELATED"/>
    <property type="match status" value="1"/>
</dbReference>